<dbReference type="SUPFAM" id="SSF55166">
    <property type="entry name" value="Hedgehog/DD-peptidase"/>
    <property type="match status" value="1"/>
</dbReference>
<evidence type="ECO:0000313" key="2">
    <source>
        <dbReference type="EMBL" id="ALA48444.1"/>
    </source>
</evidence>
<protein>
    <submittedName>
        <fullName evidence="2">Lysin A</fullName>
    </submittedName>
</protein>
<dbReference type="GeneID" id="26629387"/>
<dbReference type="KEGG" id="vg:26629387"/>
<dbReference type="RefSeq" id="YP_009202413.1">
    <property type="nucleotide sequence ID" value="NC_028843.1"/>
</dbReference>
<dbReference type="GO" id="GO:0008233">
    <property type="term" value="F:peptidase activity"/>
    <property type="evidence" value="ECO:0007669"/>
    <property type="project" value="InterPro"/>
</dbReference>
<organism evidence="2 3">
    <name type="scientific">Mycobacterium phage Lolly9</name>
    <dbReference type="NCBI Taxonomy" id="1698711"/>
    <lineage>
        <taxon>Viruses</taxon>
        <taxon>Duplodnaviria</taxon>
        <taxon>Heunggongvirae</taxon>
        <taxon>Uroviricota</taxon>
        <taxon>Caudoviricetes</taxon>
        <taxon>Vilmaviridae</taxon>
        <taxon>Lclasvirinae</taxon>
        <taxon>Lumosvirus</taxon>
        <taxon>Lumosvirus lolly9</taxon>
    </lineage>
</organism>
<reference evidence="2 3" key="1">
    <citation type="submission" date="2015-07" db="EMBL/GenBank/DDBJ databases">
        <authorList>
            <person name="Ntshalintshall L."/>
            <person name="Reedoy K."/>
            <person name="Ramruthan J."/>
            <person name="Borthwick M."/>
            <person name="Moodley O.R."/>
            <person name="Larsen M.H."/>
            <person name="Russell D.H."/>
            <person name="Bowman C.A."/>
            <person name="Pope W.A."/>
            <person name="Mavrich T.H."/>
            <person name="Guerrero C.N."/>
            <person name="Jacobs-Sera D.A."/>
            <person name="Hendrix R.W."/>
            <person name="Hatfull G.F."/>
        </authorList>
    </citation>
    <scope>NUCLEOTIDE SEQUENCE [LARGE SCALE GENOMIC DNA]</scope>
</reference>
<dbReference type="SUPFAM" id="SSF53955">
    <property type="entry name" value="Lysozyme-like"/>
    <property type="match status" value="1"/>
</dbReference>
<dbReference type="Gene3D" id="3.30.1380.10">
    <property type="match status" value="1"/>
</dbReference>
<evidence type="ECO:0000259" key="1">
    <source>
        <dbReference type="Pfam" id="PF13539"/>
    </source>
</evidence>
<sequence>MPRTVYGNDWSENGWRMIWDTECQWTNIPGTSVTLQIAKGWPLAIMRAFAADFNAYVEPLRDPDSACWTLTNSVGTSNHLSGTAMDLNWNSHPFKIANAGFDAAKIATVRELLDFYEGTIFWGNDWSSPKDAMHFQMGYNTYGQARVGDFIARKIRADGFSTFRRGNTPQASDPALILSRATGLTINRAQEILPAVAAGLRQSDCLTPARIAMWLAQCGHESAGFNATEEYEDGDESQERWKYKGRTWIQLTWLSAYRGFGQWCYARGLVNDPEVFVKNPKSLADLQWAGLGAAYYWTTTVRSTRKYPTLNEASDARDVLVATQIINGGTNGLPDRQDRYNRAVAVGDDLTLIITEGDDFLSALNADEQREMLNLLRWIAAPEYGELRKLFQDENMYREGNERNGTLAKKVFNSATFGWEDRVERSAERGEEWALDLVAQAAAGTLAGVKRADGTPDPFLVGHARSVLKDLEKHYPEVLEEYLAKKRGGAA</sequence>
<name>A0A0K2FN79_9CAUD</name>
<accession>A0A0K2FN79</accession>
<gene>
    <name evidence="2" type="primary">26</name>
    <name evidence="2" type="ORF">LOLLY9_26</name>
</gene>
<proteinExistence type="predicted"/>
<evidence type="ECO:0000313" key="3">
    <source>
        <dbReference type="Proteomes" id="UP000201083"/>
    </source>
</evidence>
<dbReference type="Gene3D" id="1.10.530.10">
    <property type="match status" value="1"/>
</dbReference>
<dbReference type="InterPro" id="IPR009045">
    <property type="entry name" value="Zn_M74/Hedgehog-like"/>
</dbReference>
<dbReference type="EMBL" id="KT281791">
    <property type="protein sequence ID" value="ALA48444.1"/>
    <property type="molecule type" value="Genomic_DNA"/>
</dbReference>
<feature type="domain" description="Peptidase M15C" evidence="1">
    <location>
        <begin position="73"/>
        <end position="137"/>
    </location>
</feature>
<dbReference type="InterPro" id="IPR023346">
    <property type="entry name" value="Lysozyme-like_dom_sf"/>
</dbReference>
<dbReference type="OrthoDB" id="2438at10239"/>
<keyword evidence="3" id="KW-1185">Reference proteome</keyword>
<dbReference type="Pfam" id="PF13539">
    <property type="entry name" value="Peptidase_M15_4"/>
    <property type="match status" value="1"/>
</dbReference>
<dbReference type="InterPro" id="IPR039561">
    <property type="entry name" value="Peptidase_M15C"/>
</dbReference>
<dbReference type="Proteomes" id="UP000201083">
    <property type="component" value="Segment"/>
</dbReference>